<evidence type="ECO:0000256" key="1">
    <source>
        <dbReference type="SAM" id="MobiDB-lite"/>
    </source>
</evidence>
<dbReference type="AlphaFoldDB" id="K0RT08"/>
<name>K0RT08_THAOC</name>
<feature type="region of interest" description="Disordered" evidence="1">
    <location>
        <begin position="60"/>
        <end position="103"/>
    </location>
</feature>
<dbReference type="OrthoDB" id="56738at2759"/>
<feature type="non-terminal residue" evidence="2">
    <location>
        <position position="1"/>
    </location>
</feature>
<proteinExistence type="predicted"/>
<gene>
    <name evidence="2" type="ORF">THAOC_23023</name>
</gene>
<protein>
    <submittedName>
        <fullName evidence="2">Uncharacterized protein</fullName>
    </submittedName>
</protein>
<evidence type="ECO:0000313" key="2">
    <source>
        <dbReference type="EMBL" id="EJK56983.1"/>
    </source>
</evidence>
<comment type="caution">
    <text evidence="2">The sequence shown here is derived from an EMBL/GenBank/DDBJ whole genome shotgun (WGS) entry which is preliminary data.</text>
</comment>
<feature type="compositionally biased region" description="Low complexity" evidence="1">
    <location>
        <begin position="89"/>
        <end position="102"/>
    </location>
</feature>
<dbReference type="EMBL" id="AGNL01029938">
    <property type="protein sequence ID" value="EJK56983.1"/>
    <property type="molecule type" value="Genomic_DNA"/>
</dbReference>
<organism evidence="2 3">
    <name type="scientific">Thalassiosira oceanica</name>
    <name type="common">Marine diatom</name>
    <dbReference type="NCBI Taxonomy" id="159749"/>
    <lineage>
        <taxon>Eukaryota</taxon>
        <taxon>Sar</taxon>
        <taxon>Stramenopiles</taxon>
        <taxon>Ochrophyta</taxon>
        <taxon>Bacillariophyta</taxon>
        <taxon>Coscinodiscophyceae</taxon>
        <taxon>Thalassiosirophycidae</taxon>
        <taxon>Thalassiosirales</taxon>
        <taxon>Thalassiosiraceae</taxon>
        <taxon>Thalassiosira</taxon>
    </lineage>
</organism>
<evidence type="ECO:0000313" key="3">
    <source>
        <dbReference type="Proteomes" id="UP000266841"/>
    </source>
</evidence>
<keyword evidence="3" id="KW-1185">Reference proteome</keyword>
<dbReference type="Proteomes" id="UP000266841">
    <property type="component" value="Unassembled WGS sequence"/>
</dbReference>
<sequence>CANSCENLKAVCYQPNESSFPRCEVQYSSDSELNSIAEYQPLYDETLPVANSSTSLHFNASSESDAGYGASTETTLPDGQSLDEIGQTSKQSNDSSKQSNDSAEYIPTCESDEDCLAAIRTLVPEDSSLYGIGICDCYALSRINPLDECEGKKTVWVTKVVASV</sequence>
<accession>K0RT08</accession>
<reference evidence="2 3" key="1">
    <citation type="journal article" date="2012" name="Genome Biol.">
        <title>Genome and low-iron response of an oceanic diatom adapted to chronic iron limitation.</title>
        <authorList>
            <person name="Lommer M."/>
            <person name="Specht M."/>
            <person name="Roy A.S."/>
            <person name="Kraemer L."/>
            <person name="Andreson R."/>
            <person name="Gutowska M.A."/>
            <person name="Wolf J."/>
            <person name="Bergner S.V."/>
            <person name="Schilhabel M.B."/>
            <person name="Klostermeier U.C."/>
            <person name="Beiko R.G."/>
            <person name="Rosenstiel P."/>
            <person name="Hippler M."/>
            <person name="Laroche J."/>
        </authorList>
    </citation>
    <scope>NUCLEOTIDE SEQUENCE [LARGE SCALE GENOMIC DNA]</scope>
    <source>
        <strain evidence="2 3">CCMP1005</strain>
    </source>
</reference>